<feature type="transmembrane region" description="Helical" evidence="11">
    <location>
        <begin position="335"/>
        <end position="355"/>
    </location>
</feature>
<evidence type="ECO:0000256" key="4">
    <source>
        <dbReference type="ARBA" id="ARBA00022475"/>
    </source>
</evidence>
<evidence type="ECO:0000259" key="12">
    <source>
        <dbReference type="Pfam" id="PF05134"/>
    </source>
</evidence>
<dbReference type="Gene3D" id="3.30.420.380">
    <property type="match status" value="1"/>
</dbReference>
<feature type="domain" description="GspL cytoplasmic actin-ATPase-like" evidence="12">
    <location>
        <begin position="43"/>
        <end position="145"/>
    </location>
</feature>
<keyword evidence="9 11" id="KW-0472">Membrane</keyword>
<dbReference type="Pfam" id="PF12693">
    <property type="entry name" value="GspL_C"/>
    <property type="match status" value="1"/>
</dbReference>
<keyword evidence="15" id="KW-1185">Reference proteome</keyword>
<keyword evidence="7" id="KW-0653">Protein transport</keyword>
<organism evidence="14 15">
    <name type="scientific">Trinickia fusca</name>
    <dbReference type="NCBI Taxonomy" id="2419777"/>
    <lineage>
        <taxon>Bacteria</taxon>
        <taxon>Pseudomonadati</taxon>
        <taxon>Pseudomonadota</taxon>
        <taxon>Betaproteobacteria</taxon>
        <taxon>Burkholderiales</taxon>
        <taxon>Burkholderiaceae</taxon>
        <taxon>Trinickia</taxon>
    </lineage>
</organism>
<accession>A0A494X476</accession>
<dbReference type="RefSeq" id="WP_121279976.1">
    <property type="nucleotide sequence ID" value="NZ_RBZV01000009.1"/>
</dbReference>
<dbReference type="GO" id="GO:0015627">
    <property type="term" value="C:type II protein secretion system complex"/>
    <property type="evidence" value="ECO:0007669"/>
    <property type="project" value="InterPro"/>
</dbReference>
<keyword evidence="6 11" id="KW-0812">Transmembrane</keyword>
<evidence type="ECO:0000256" key="6">
    <source>
        <dbReference type="ARBA" id="ARBA00022692"/>
    </source>
</evidence>
<keyword evidence="3" id="KW-0813">Transport</keyword>
<name>A0A494X476_9BURK</name>
<evidence type="ECO:0000256" key="9">
    <source>
        <dbReference type="ARBA" id="ARBA00023136"/>
    </source>
</evidence>
<evidence type="ECO:0000256" key="2">
    <source>
        <dbReference type="ARBA" id="ARBA00005318"/>
    </source>
</evidence>
<comment type="similarity">
    <text evidence="2">Belongs to the GSP L family.</text>
</comment>
<dbReference type="InterPro" id="IPR043129">
    <property type="entry name" value="ATPase_NBD"/>
</dbReference>
<dbReference type="GO" id="GO:0009276">
    <property type="term" value="C:Gram-negative-bacterium-type cell wall"/>
    <property type="evidence" value="ECO:0007669"/>
    <property type="project" value="InterPro"/>
</dbReference>
<dbReference type="AlphaFoldDB" id="A0A494X476"/>
<evidence type="ECO:0000256" key="3">
    <source>
        <dbReference type="ARBA" id="ARBA00022448"/>
    </source>
</evidence>
<dbReference type="InterPro" id="IPR024230">
    <property type="entry name" value="GspL_cyto_dom"/>
</dbReference>
<evidence type="ECO:0000259" key="13">
    <source>
        <dbReference type="Pfam" id="PF12693"/>
    </source>
</evidence>
<dbReference type="GO" id="GO:0005886">
    <property type="term" value="C:plasma membrane"/>
    <property type="evidence" value="ECO:0007669"/>
    <property type="project" value="UniProtKB-SubCell"/>
</dbReference>
<dbReference type="Pfam" id="PF05134">
    <property type="entry name" value="T2SSL"/>
    <property type="match status" value="1"/>
</dbReference>
<evidence type="ECO:0000256" key="5">
    <source>
        <dbReference type="ARBA" id="ARBA00022519"/>
    </source>
</evidence>
<dbReference type="EMBL" id="RBZV01000009">
    <property type="protein sequence ID" value="RKP45498.1"/>
    <property type="molecule type" value="Genomic_DNA"/>
</dbReference>
<evidence type="ECO:0000256" key="1">
    <source>
        <dbReference type="ARBA" id="ARBA00004377"/>
    </source>
</evidence>
<feature type="domain" description="GspL periplasmic" evidence="13">
    <location>
        <begin position="331"/>
        <end position="445"/>
    </location>
</feature>
<feature type="region of interest" description="Disordered" evidence="10">
    <location>
        <begin position="463"/>
        <end position="482"/>
    </location>
</feature>
<keyword evidence="4" id="KW-1003">Cell membrane</keyword>
<dbReference type="NCBIfam" id="TIGR01709">
    <property type="entry name" value="typeII_sec_gspL"/>
    <property type="match status" value="1"/>
</dbReference>
<evidence type="ECO:0000256" key="7">
    <source>
        <dbReference type="ARBA" id="ARBA00022927"/>
    </source>
</evidence>
<feature type="region of interest" description="Disordered" evidence="10">
    <location>
        <begin position="154"/>
        <end position="188"/>
    </location>
</feature>
<keyword evidence="8 11" id="KW-1133">Transmembrane helix</keyword>
<dbReference type="InterPro" id="IPR007812">
    <property type="entry name" value="T2SS_protein-GspL"/>
</dbReference>
<dbReference type="GO" id="GO:0015628">
    <property type="term" value="P:protein secretion by the type II secretion system"/>
    <property type="evidence" value="ECO:0007669"/>
    <property type="project" value="InterPro"/>
</dbReference>
<dbReference type="SUPFAM" id="SSF53067">
    <property type="entry name" value="Actin-like ATPase domain"/>
    <property type="match status" value="1"/>
</dbReference>
<dbReference type="OrthoDB" id="8557903at2"/>
<comment type="subcellular location">
    <subcellularLocation>
        <location evidence="1">Cell inner membrane</location>
        <topology evidence="1">Single-pass membrane protein</topology>
    </subcellularLocation>
</comment>
<reference evidence="14 15" key="1">
    <citation type="submission" date="2018-10" db="EMBL/GenBank/DDBJ databases">
        <title>Paraburkholderia sp. 7MK8-2, isolated from soil.</title>
        <authorList>
            <person name="Gao Z.-H."/>
            <person name="Qiu L.-H."/>
        </authorList>
    </citation>
    <scope>NUCLEOTIDE SEQUENCE [LARGE SCALE GENOMIC DNA]</scope>
    <source>
        <strain evidence="14 15">7MK8-2</strain>
    </source>
</reference>
<dbReference type="Proteomes" id="UP000280434">
    <property type="component" value="Unassembled WGS sequence"/>
</dbReference>
<keyword evidence="5" id="KW-0997">Cell inner membrane</keyword>
<evidence type="ECO:0000256" key="8">
    <source>
        <dbReference type="ARBA" id="ARBA00022989"/>
    </source>
</evidence>
<evidence type="ECO:0000313" key="15">
    <source>
        <dbReference type="Proteomes" id="UP000280434"/>
    </source>
</evidence>
<evidence type="ECO:0000256" key="11">
    <source>
        <dbReference type="SAM" id="Phobius"/>
    </source>
</evidence>
<dbReference type="InterPro" id="IPR025691">
    <property type="entry name" value="GspL_pp_dom"/>
</dbReference>
<proteinExistence type="inferred from homology"/>
<comment type="caution">
    <text evidence="14">The sequence shown here is derived from an EMBL/GenBank/DDBJ whole genome shotgun (WGS) entry which is preliminary data.</text>
</comment>
<protein>
    <submittedName>
        <fullName evidence="14">Type II secretion system protein GspL</fullName>
    </submittedName>
</protein>
<sequence length="482" mass="51196">MSTLIVFLPPRDPAVPSQEWQLPEMPFLLVDKSGRKERAGHAAVAFLPRAATTVLIVAARDILMLGVTLPPLKGQRLRQALPNIVEDHLIQDAQTCHMALDSRPRADGMRTVAVVDRGWFRFIVEAFTTAGHRSLRAVPVTHCLPGVTVPADQRAASEANADPATAEPALSAAQAGEPSSGEAPEAQAEPAPLVVAVLGTVAQTAPAILAEAAAGTAPAPMPLPAVEPRIELAVARSLHGEGLAVPMSALPATLTALAGSAPVTVYELTDLPSGEPRLEAEAAPAQAVHLRALAQAQPLRFETLARNALACTFDLCQFEFESRPWRLDRATLRRLRLPIALAVAALAVAVVGTNVQWMMLARERDALNAQMTELLLNAFPKTAAVLDPPVQMTRQLERLRAAAGVLSPDDYLSLAARLARSLGPVPVNGVAALDYHDRKLEVTFKPQVTVDPGLSQRLAQNGLSGQLDSNTGKWTIANRSAP</sequence>
<evidence type="ECO:0000256" key="10">
    <source>
        <dbReference type="SAM" id="MobiDB-lite"/>
    </source>
</evidence>
<gene>
    <name evidence="14" type="primary">gspL</name>
    <name evidence="14" type="ORF">D7S89_19245</name>
</gene>
<evidence type="ECO:0000313" key="14">
    <source>
        <dbReference type="EMBL" id="RKP45498.1"/>
    </source>
</evidence>